<gene>
    <name evidence="8" type="ORF">V6N12_069009</name>
</gene>
<keyword evidence="3" id="KW-0328">Glycosyltransferase</keyword>
<keyword evidence="4" id="KW-0812">Transmembrane</keyword>
<dbReference type="Proteomes" id="UP001472677">
    <property type="component" value="Unassembled WGS sequence"/>
</dbReference>
<sequence>MAYLTLFFLLLLIKSASSQQISNPITTEDCNNRWIYIRNLPSSFNLDLLAKCSEYPLFDDFCPYLANHGLGQKTHSKSRSWYRSDPLLLELIFHRRILEYPCLTNDPNVANAVFLPYYAAIDSLRYLYGPDVNSSFQHGMDLFEFLQSNEPEIWKKHMGHDHFLVMSRPAWDFSQPLDNDPPIWGTSFLELPEFYNVTILLPEGRAWPWQEHAVPYPTSFHPPNLACFDAWVRRVKRSRRTSLMLFAGGGGIGATPNIRRSIRTECNNANNSSINGNNTSFNKSNRIYSKICHIVDCSNGICEHDPLRYMKPMLQATFCLQPPGDTPTRRSTFDAITAGCIPVFFEELSAKMQYQWHLPEDKYPEFSVFIPKEEVVFKGLKILDVLMAIPRSEVGKMRESIVELIPRVMYRRHGSSLGLRTKKDAFDTAIDGTLQTIKDKLNNMLEHRPLV</sequence>
<feature type="domain" description="Exostosin GT47" evidence="7">
    <location>
        <begin position="30"/>
        <end position="377"/>
    </location>
</feature>
<evidence type="ECO:0000313" key="9">
    <source>
        <dbReference type="Proteomes" id="UP001472677"/>
    </source>
</evidence>
<comment type="similarity">
    <text evidence="2">Belongs to the glycosyltransferase 47 family.</text>
</comment>
<keyword evidence="6" id="KW-0732">Signal</keyword>
<dbReference type="EMBL" id="JBBPBM010000006">
    <property type="protein sequence ID" value="KAK8578663.1"/>
    <property type="molecule type" value="Genomic_DNA"/>
</dbReference>
<evidence type="ECO:0000259" key="7">
    <source>
        <dbReference type="Pfam" id="PF03016"/>
    </source>
</evidence>
<evidence type="ECO:0000256" key="5">
    <source>
        <dbReference type="ARBA" id="ARBA00023034"/>
    </source>
</evidence>
<keyword evidence="5" id="KW-0333">Golgi apparatus</keyword>
<evidence type="ECO:0000256" key="2">
    <source>
        <dbReference type="ARBA" id="ARBA00010271"/>
    </source>
</evidence>
<evidence type="ECO:0000313" key="8">
    <source>
        <dbReference type="EMBL" id="KAK8578663.1"/>
    </source>
</evidence>
<name>A0ABR2FCM1_9ROSI</name>
<evidence type="ECO:0000256" key="3">
    <source>
        <dbReference type="ARBA" id="ARBA00022676"/>
    </source>
</evidence>
<organism evidence="8 9">
    <name type="scientific">Hibiscus sabdariffa</name>
    <name type="common">roselle</name>
    <dbReference type="NCBI Taxonomy" id="183260"/>
    <lineage>
        <taxon>Eukaryota</taxon>
        <taxon>Viridiplantae</taxon>
        <taxon>Streptophyta</taxon>
        <taxon>Embryophyta</taxon>
        <taxon>Tracheophyta</taxon>
        <taxon>Spermatophyta</taxon>
        <taxon>Magnoliopsida</taxon>
        <taxon>eudicotyledons</taxon>
        <taxon>Gunneridae</taxon>
        <taxon>Pentapetalae</taxon>
        <taxon>rosids</taxon>
        <taxon>malvids</taxon>
        <taxon>Malvales</taxon>
        <taxon>Malvaceae</taxon>
        <taxon>Malvoideae</taxon>
        <taxon>Hibiscus</taxon>
    </lineage>
</organism>
<feature type="chain" id="PRO_5047168085" description="Exostosin GT47 domain-containing protein" evidence="6">
    <location>
        <begin position="19"/>
        <end position="451"/>
    </location>
</feature>
<dbReference type="InterPro" id="IPR040911">
    <property type="entry name" value="Exostosin_GT47"/>
</dbReference>
<keyword evidence="9" id="KW-1185">Reference proteome</keyword>
<accession>A0ABR2FCM1</accession>
<evidence type="ECO:0000256" key="1">
    <source>
        <dbReference type="ARBA" id="ARBA00004323"/>
    </source>
</evidence>
<feature type="signal peptide" evidence="6">
    <location>
        <begin position="1"/>
        <end position="18"/>
    </location>
</feature>
<reference evidence="8 9" key="1">
    <citation type="journal article" date="2024" name="G3 (Bethesda)">
        <title>Genome assembly of Hibiscus sabdariffa L. provides insights into metabolisms of medicinal natural products.</title>
        <authorList>
            <person name="Kim T."/>
        </authorList>
    </citation>
    <scope>NUCLEOTIDE SEQUENCE [LARGE SCALE GENOMIC DNA]</scope>
    <source>
        <strain evidence="8">TK-2024</strain>
        <tissue evidence="8">Old leaves</tissue>
    </source>
</reference>
<comment type="subcellular location">
    <subcellularLocation>
        <location evidence="1">Golgi apparatus membrane</location>
        <topology evidence="1">Single-pass type II membrane protein</topology>
    </subcellularLocation>
</comment>
<evidence type="ECO:0000256" key="6">
    <source>
        <dbReference type="SAM" id="SignalP"/>
    </source>
</evidence>
<keyword evidence="3" id="KW-0808">Transferase</keyword>
<protein>
    <recommendedName>
        <fullName evidence="7">Exostosin GT47 domain-containing protein</fullName>
    </recommendedName>
</protein>
<evidence type="ECO:0000256" key="4">
    <source>
        <dbReference type="ARBA" id="ARBA00022968"/>
    </source>
</evidence>
<dbReference type="PANTHER" id="PTHR11062">
    <property type="entry name" value="EXOSTOSIN HEPARAN SULFATE GLYCOSYLTRANSFERASE -RELATED"/>
    <property type="match status" value="1"/>
</dbReference>
<comment type="caution">
    <text evidence="8">The sequence shown here is derived from an EMBL/GenBank/DDBJ whole genome shotgun (WGS) entry which is preliminary data.</text>
</comment>
<dbReference type="Pfam" id="PF03016">
    <property type="entry name" value="Exostosin_GT47"/>
    <property type="match status" value="1"/>
</dbReference>
<keyword evidence="4" id="KW-0735">Signal-anchor</keyword>
<proteinExistence type="inferred from homology"/>
<dbReference type="PANTHER" id="PTHR11062:SF58">
    <property type="entry name" value="XYLOGLUCAN GALACTOSYLTRANSFERASE GT19-RELATED"/>
    <property type="match status" value="1"/>
</dbReference>
<dbReference type="InterPro" id="IPR004263">
    <property type="entry name" value="Exostosin"/>
</dbReference>